<dbReference type="PANTHER" id="PTHR33264:SF69">
    <property type="entry name" value="WRKY DOMAIN-CONTAINING PROTEIN"/>
    <property type="match status" value="1"/>
</dbReference>
<evidence type="ECO:0000256" key="1">
    <source>
        <dbReference type="SAM" id="MobiDB-lite"/>
    </source>
</evidence>
<dbReference type="AlphaFoldDB" id="A0AAX6E4N1"/>
<dbReference type="Proteomes" id="UP001140949">
    <property type="component" value="Unassembled WGS sequence"/>
</dbReference>
<dbReference type="EMBL" id="JANAVB010018708">
    <property type="protein sequence ID" value="KAJ6829386.1"/>
    <property type="molecule type" value="Genomic_DNA"/>
</dbReference>
<comment type="caution">
    <text evidence="2">The sequence shown here is derived from an EMBL/GenBank/DDBJ whole genome shotgun (WGS) entry which is preliminary data.</text>
</comment>
<dbReference type="EMBL" id="JANAVB010040020">
    <property type="protein sequence ID" value="KAJ6798986.1"/>
    <property type="molecule type" value="Genomic_DNA"/>
</dbReference>
<name>A0AAX6E4N1_IRIPA</name>
<organism evidence="2 5">
    <name type="scientific">Iris pallida</name>
    <name type="common">Sweet iris</name>
    <dbReference type="NCBI Taxonomy" id="29817"/>
    <lineage>
        <taxon>Eukaryota</taxon>
        <taxon>Viridiplantae</taxon>
        <taxon>Streptophyta</taxon>
        <taxon>Embryophyta</taxon>
        <taxon>Tracheophyta</taxon>
        <taxon>Spermatophyta</taxon>
        <taxon>Magnoliopsida</taxon>
        <taxon>Liliopsida</taxon>
        <taxon>Asparagales</taxon>
        <taxon>Iridaceae</taxon>
        <taxon>Iridoideae</taxon>
        <taxon>Irideae</taxon>
        <taxon>Iris</taxon>
    </lineage>
</organism>
<sequence length="187" mass="20383">MEHRTAHHRHTPSTASNASVATFTTTTRSSSTNSVCSTSPVIVPHRHRRLQPREPTPVNFAECAGGTAAECAAVCCCCPCGIAALLMCALVKLPAGLCRRALLRGRRRRIAAATAKKRSPAMLACGGVCDVEERFGIRKEKDGERWVIPAAAALAMSPEFVAIEKEMWARFYGTGFWRSPSQREDLR</sequence>
<dbReference type="EMBL" id="JANAVB010040020">
    <property type="protein sequence ID" value="KAJ6798987.1"/>
    <property type="molecule type" value="Genomic_DNA"/>
</dbReference>
<evidence type="ECO:0000313" key="5">
    <source>
        <dbReference type="Proteomes" id="UP001140949"/>
    </source>
</evidence>
<evidence type="ECO:0000313" key="2">
    <source>
        <dbReference type="EMBL" id="KAJ6798986.1"/>
    </source>
</evidence>
<feature type="compositionally biased region" description="Basic residues" evidence="1">
    <location>
        <begin position="1"/>
        <end position="11"/>
    </location>
</feature>
<feature type="compositionally biased region" description="Low complexity" evidence="1">
    <location>
        <begin position="13"/>
        <end position="38"/>
    </location>
</feature>
<evidence type="ECO:0000313" key="4">
    <source>
        <dbReference type="EMBL" id="KAJ6829386.1"/>
    </source>
</evidence>
<proteinExistence type="predicted"/>
<keyword evidence="5" id="KW-1185">Reference proteome</keyword>
<feature type="region of interest" description="Disordered" evidence="1">
    <location>
        <begin position="1"/>
        <end position="38"/>
    </location>
</feature>
<gene>
    <name evidence="2" type="ORF">M6B38_208555</name>
    <name evidence="3" type="ORF">M6B38_208560</name>
    <name evidence="4" type="ORF">M6B38_358365</name>
</gene>
<reference evidence="2" key="1">
    <citation type="journal article" date="2023" name="GigaByte">
        <title>Genome assembly of the bearded iris, Iris pallida Lam.</title>
        <authorList>
            <person name="Bruccoleri R.E."/>
            <person name="Oakeley E.J."/>
            <person name="Faust A.M.E."/>
            <person name="Altorfer M."/>
            <person name="Dessus-Babus S."/>
            <person name="Burckhardt D."/>
            <person name="Oertli M."/>
            <person name="Naumann U."/>
            <person name="Petersen F."/>
            <person name="Wong J."/>
        </authorList>
    </citation>
    <scope>NUCLEOTIDE SEQUENCE</scope>
    <source>
        <strain evidence="2">GSM-AAB239-AS_SAM_17_03QT</strain>
    </source>
</reference>
<accession>A0AAX6E4N1</accession>
<dbReference type="PANTHER" id="PTHR33264">
    <property type="entry name" value="EXPRESSED PROTEIN"/>
    <property type="match status" value="1"/>
</dbReference>
<protein>
    <submittedName>
        <fullName evidence="2">Uncharacterized protein</fullName>
    </submittedName>
</protein>
<reference evidence="2" key="2">
    <citation type="submission" date="2023-04" db="EMBL/GenBank/DDBJ databases">
        <authorList>
            <person name="Bruccoleri R.E."/>
            <person name="Oakeley E.J."/>
            <person name="Faust A.-M."/>
            <person name="Dessus-Babus S."/>
            <person name="Altorfer M."/>
            <person name="Burckhardt D."/>
            <person name="Oertli M."/>
            <person name="Naumann U."/>
            <person name="Petersen F."/>
            <person name="Wong J."/>
        </authorList>
    </citation>
    <scope>NUCLEOTIDE SEQUENCE</scope>
    <source>
        <strain evidence="2">GSM-AAB239-AS_SAM_17_03QT</strain>
        <tissue evidence="2">Leaf</tissue>
    </source>
</reference>
<evidence type="ECO:0000313" key="3">
    <source>
        <dbReference type="EMBL" id="KAJ6798987.1"/>
    </source>
</evidence>